<accession>A0A2N1PFB0</accession>
<evidence type="ECO:0008006" key="3">
    <source>
        <dbReference type="Google" id="ProtNLM"/>
    </source>
</evidence>
<comment type="caution">
    <text evidence="1">The sequence shown here is derived from an EMBL/GenBank/DDBJ whole genome shotgun (WGS) entry which is preliminary data.</text>
</comment>
<evidence type="ECO:0000313" key="2">
    <source>
        <dbReference type="Proteomes" id="UP000233256"/>
    </source>
</evidence>
<name>A0A2N1PFB0_9BACT</name>
<reference evidence="1 2" key="1">
    <citation type="journal article" date="2017" name="ISME J.">
        <title>Potential for microbial H2 and metal transformations associated with novel bacteria and archaea in deep terrestrial subsurface sediments.</title>
        <authorList>
            <person name="Hernsdorf A.W."/>
            <person name="Amano Y."/>
            <person name="Miyakawa K."/>
            <person name="Ise K."/>
            <person name="Suzuki Y."/>
            <person name="Anantharaman K."/>
            <person name="Probst A."/>
            <person name="Burstein D."/>
            <person name="Thomas B.C."/>
            <person name="Banfield J.F."/>
        </authorList>
    </citation>
    <scope>NUCLEOTIDE SEQUENCE [LARGE SCALE GENOMIC DNA]</scope>
    <source>
        <strain evidence="1">HGW-Wallbacteria-1</strain>
    </source>
</reference>
<sequence>MWVDPMGNVVVSGGALFALSVWAVEAVLNIPTIATTVSQFPEAVAATLRAAKNAIDKYGSEASNYIDEISQEVQRRVSGSGGDGGGWDGDTPFQNLMKKFQQHVVGRKEFGDITPGEYYNRANNLYKSEVGDNILGFTTKEGGIFKFNKLTGEFLYGTETGGITTFYKPTDGIDYWFRQVTEWCEK</sequence>
<gene>
    <name evidence="1" type="ORF">CVV64_22825</name>
</gene>
<organism evidence="1 2">
    <name type="scientific">Candidatus Wallbacteria bacterium HGW-Wallbacteria-1</name>
    <dbReference type="NCBI Taxonomy" id="2013854"/>
    <lineage>
        <taxon>Bacteria</taxon>
        <taxon>Candidatus Walliibacteriota</taxon>
    </lineage>
</organism>
<dbReference type="EMBL" id="PGXC01000225">
    <property type="protein sequence ID" value="PKK87034.1"/>
    <property type="molecule type" value="Genomic_DNA"/>
</dbReference>
<proteinExistence type="predicted"/>
<protein>
    <recommendedName>
        <fullName evidence="3">Pre-toxin TG domain-containing protein</fullName>
    </recommendedName>
</protein>
<dbReference type="AlphaFoldDB" id="A0A2N1PFB0"/>
<evidence type="ECO:0000313" key="1">
    <source>
        <dbReference type="EMBL" id="PKK87034.1"/>
    </source>
</evidence>
<dbReference type="Proteomes" id="UP000233256">
    <property type="component" value="Unassembled WGS sequence"/>
</dbReference>